<evidence type="ECO:0000313" key="2">
    <source>
        <dbReference type="EMBL" id="KAJ3608751.1"/>
    </source>
</evidence>
<organism evidence="2 3">
    <name type="scientific">Muraenolepis orangiensis</name>
    <name type="common">Patagonian moray cod</name>
    <dbReference type="NCBI Taxonomy" id="630683"/>
    <lineage>
        <taxon>Eukaryota</taxon>
        <taxon>Metazoa</taxon>
        <taxon>Chordata</taxon>
        <taxon>Craniata</taxon>
        <taxon>Vertebrata</taxon>
        <taxon>Euteleostomi</taxon>
        <taxon>Actinopterygii</taxon>
        <taxon>Neopterygii</taxon>
        <taxon>Teleostei</taxon>
        <taxon>Neoteleostei</taxon>
        <taxon>Acanthomorphata</taxon>
        <taxon>Zeiogadaria</taxon>
        <taxon>Gadariae</taxon>
        <taxon>Gadiformes</taxon>
        <taxon>Muraenolepidoidei</taxon>
        <taxon>Muraenolepididae</taxon>
        <taxon>Muraenolepis</taxon>
    </lineage>
</organism>
<dbReference type="OrthoDB" id="10004495at2759"/>
<dbReference type="EMBL" id="JANIIK010000039">
    <property type="protein sequence ID" value="KAJ3608751.1"/>
    <property type="molecule type" value="Genomic_DNA"/>
</dbReference>
<dbReference type="AlphaFoldDB" id="A0A9Q0EKT9"/>
<gene>
    <name evidence="2" type="ORF">NHX12_023281</name>
</gene>
<evidence type="ECO:0000313" key="3">
    <source>
        <dbReference type="Proteomes" id="UP001148018"/>
    </source>
</evidence>
<evidence type="ECO:0000256" key="1">
    <source>
        <dbReference type="SAM" id="MobiDB-lite"/>
    </source>
</evidence>
<dbReference type="Proteomes" id="UP001148018">
    <property type="component" value="Unassembled WGS sequence"/>
</dbReference>
<protein>
    <submittedName>
        <fullName evidence="2">Uncharacterized protein</fullName>
    </submittedName>
</protein>
<proteinExistence type="predicted"/>
<accession>A0A9Q0EKT9</accession>
<comment type="caution">
    <text evidence="2">The sequence shown here is derived from an EMBL/GenBank/DDBJ whole genome shotgun (WGS) entry which is preliminary data.</text>
</comment>
<keyword evidence="3" id="KW-1185">Reference proteome</keyword>
<sequence>MATDSQWRLGKVISSQNILHHVNNERQGPPHLQGTEGPPDLQGPLGTSRPTGTSRDLYGPPDLQGPTGISRRIGHTETYRDLQAYRDLQTYRAHRDLQTYSAHRDLQTYRDLKTYRDLQTYKDLNGPTVTFRPTAAGHPTVYALVLEMSFHATESCRSETLVGKAPPQGFIFTREP</sequence>
<feature type="region of interest" description="Disordered" evidence="1">
    <location>
        <begin position="23"/>
        <end position="74"/>
    </location>
</feature>
<name>A0A9Q0EKT9_9TELE</name>
<reference evidence="2" key="1">
    <citation type="submission" date="2022-07" db="EMBL/GenBank/DDBJ databases">
        <title>Chromosome-level genome of Muraenolepis orangiensis.</title>
        <authorList>
            <person name="Kim J."/>
        </authorList>
    </citation>
    <scope>NUCLEOTIDE SEQUENCE</scope>
    <source>
        <strain evidence="2">KU_S4_2022</strain>
        <tissue evidence="2">Muscle</tissue>
    </source>
</reference>